<dbReference type="Gene3D" id="1.10.1660.10">
    <property type="match status" value="2"/>
</dbReference>
<dbReference type="PROSITE" id="PS50937">
    <property type="entry name" value="HTH_MERR_2"/>
    <property type="match status" value="2"/>
</dbReference>
<reference evidence="4 5" key="1">
    <citation type="submission" date="2022-06" db="EMBL/GenBank/DDBJ databases">
        <title>Genomic Encyclopedia of Archaeal and Bacterial Type Strains, Phase II (KMG-II): from individual species to whole genera.</title>
        <authorList>
            <person name="Goeker M."/>
        </authorList>
    </citation>
    <scope>NUCLEOTIDE SEQUENCE [LARGE SCALE GENOMIC DNA]</scope>
    <source>
        <strain evidence="4 5">DSM 40477</strain>
    </source>
</reference>
<feature type="domain" description="HTH merR-type" evidence="3">
    <location>
        <begin position="126"/>
        <end position="195"/>
    </location>
</feature>
<evidence type="ECO:0000313" key="5">
    <source>
        <dbReference type="Proteomes" id="UP001205311"/>
    </source>
</evidence>
<dbReference type="GO" id="GO:0003677">
    <property type="term" value="F:DNA binding"/>
    <property type="evidence" value="ECO:0007669"/>
    <property type="project" value="UniProtKB-KW"/>
</dbReference>
<dbReference type="Pfam" id="PF00376">
    <property type="entry name" value="MerR"/>
    <property type="match status" value="1"/>
</dbReference>
<feature type="domain" description="HTH merR-type" evidence="3">
    <location>
        <begin position="7"/>
        <end position="50"/>
    </location>
</feature>
<protein>
    <submittedName>
        <fullName evidence="4">DNA-binding transcriptional regulator, MerR family</fullName>
    </submittedName>
</protein>
<accession>A0ABT1HLZ2</accession>
<sequence>MAGRDSGYRPVDLARMIGVSAQQIRNYVDAGILPPAERTPAGYRRFDERHRAALLAYRALARGYGWNTAREILREVHAGDVPRALALVDASHAALHEERRSLRSAGEAVEAVARREPDTSAVPRTGLRVGELAALLGVRASTLRVWDAAGLLTPRREPGTGYRRYGSADLRDAQMIKMLRRGRHPLAQIRTILDGLRRTGSVETLRAAIAQRQAALTQRSRAMLDGAGHLHRYLDLVGSPTSGPGDEPGRDDQGGR</sequence>
<dbReference type="InterPro" id="IPR047057">
    <property type="entry name" value="MerR_fam"/>
</dbReference>
<dbReference type="Proteomes" id="UP001205311">
    <property type="component" value="Unassembled WGS sequence"/>
</dbReference>
<keyword evidence="5" id="KW-1185">Reference proteome</keyword>
<dbReference type="RefSeq" id="WP_253667523.1">
    <property type="nucleotide sequence ID" value="NZ_JAMTCP010000001.1"/>
</dbReference>
<evidence type="ECO:0000256" key="1">
    <source>
        <dbReference type="ARBA" id="ARBA00023125"/>
    </source>
</evidence>
<feature type="region of interest" description="Disordered" evidence="2">
    <location>
        <begin position="234"/>
        <end position="256"/>
    </location>
</feature>
<name>A0ABT1HLZ2_STRSD</name>
<dbReference type="SMART" id="SM00422">
    <property type="entry name" value="HTH_MERR"/>
    <property type="match status" value="2"/>
</dbReference>
<evidence type="ECO:0000259" key="3">
    <source>
        <dbReference type="PROSITE" id="PS50937"/>
    </source>
</evidence>
<dbReference type="EMBL" id="JAMTCP010000001">
    <property type="protein sequence ID" value="MCP2256531.1"/>
    <property type="molecule type" value="Genomic_DNA"/>
</dbReference>
<comment type="caution">
    <text evidence="4">The sequence shown here is derived from an EMBL/GenBank/DDBJ whole genome shotgun (WGS) entry which is preliminary data.</text>
</comment>
<dbReference type="PANTHER" id="PTHR30204:SF93">
    <property type="entry name" value="HTH MERR-TYPE DOMAIN-CONTAINING PROTEIN"/>
    <property type="match status" value="1"/>
</dbReference>
<dbReference type="SUPFAM" id="SSF46955">
    <property type="entry name" value="Putative DNA-binding domain"/>
    <property type="match status" value="2"/>
</dbReference>
<feature type="compositionally biased region" description="Basic and acidic residues" evidence="2">
    <location>
        <begin position="247"/>
        <end position="256"/>
    </location>
</feature>
<dbReference type="Pfam" id="PF13411">
    <property type="entry name" value="MerR_1"/>
    <property type="match status" value="1"/>
</dbReference>
<organism evidence="4 5">
    <name type="scientific">Streptoalloteichus tenebrarius (strain ATCC 17920 / DSM 40477 / JCM 4838 / CBS 697.72 / NBRC 16177 / NCIMB 11028 / NRRL B-12390 / A12253. 1 / ISP 5477)</name>
    <name type="common">Streptomyces tenebrarius</name>
    <dbReference type="NCBI Taxonomy" id="1933"/>
    <lineage>
        <taxon>Bacteria</taxon>
        <taxon>Bacillati</taxon>
        <taxon>Actinomycetota</taxon>
        <taxon>Actinomycetes</taxon>
        <taxon>Pseudonocardiales</taxon>
        <taxon>Pseudonocardiaceae</taxon>
        <taxon>Streptoalloteichus</taxon>
    </lineage>
</organism>
<gene>
    <name evidence="4" type="ORF">LX15_000214</name>
</gene>
<keyword evidence="1 4" id="KW-0238">DNA-binding</keyword>
<dbReference type="InterPro" id="IPR000551">
    <property type="entry name" value="MerR-type_HTH_dom"/>
</dbReference>
<proteinExistence type="predicted"/>
<evidence type="ECO:0000313" key="4">
    <source>
        <dbReference type="EMBL" id="MCP2256531.1"/>
    </source>
</evidence>
<evidence type="ECO:0000256" key="2">
    <source>
        <dbReference type="SAM" id="MobiDB-lite"/>
    </source>
</evidence>
<dbReference type="PANTHER" id="PTHR30204">
    <property type="entry name" value="REDOX-CYCLING DRUG-SENSING TRANSCRIPTIONAL ACTIVATOR SOXR"/>
    <property type="match status" value="1"/>
</dbReference>
<dbReference type="InterPro" id="IPR009061">
    <property type="entry name" value="DNA-bd_dom_put_sf"/>
</dbReference>